<protein>
    <submittedName>
        <fullName evidence="2">Uncharacterized protein</fullName>
    </submittedName>
</protein>
<sequence length="635" mass="71024">MHEMQPARLSEKELAWRWHGGWSLEKPELPMALRCSLFKYGGKCNDPEKGASRSIDSAESTHFLHILTGRCEVYPPTILLDFDLMIYSRITSETTKPLGVPTRRWYCEKAHFLALLGCYICFILSILAIQPSIGPAWSLSWKLGLTNQLVVIGLLLSLMNECTSVLAATLFLIVETRRKNPTLQNYEAIIKKSIFLDKMDMRWRTSFLLLTLLPLGLSVAYKRLIGGSSTIEAQTEFPRYYGLVPLPLGTFNVMNNSIYYMINSSVPYIAASFSARSGPKFPEAYGFNTVLLDSTSTAFLDLPSPDFLSSVQQNLTEGGSWSISASVDGTVARYNASTSSYRDDDGFWTTAFNHSANPGGLSTISLYNGFQIGLINGLHSEYPGPYCLLGFFRGDSYGLNIYGSPDEDISRAFRRDAHKFEIQRERCQGRWTVTPSSIQLVDGSCTGERTKQDVFNNSTPYYADVLPILAQWLIRYSPAESQSNSPWLIPSFTTSVASMFWARMIYMNPTNDLYPEMYYPPADETLWSTKLGLKAGWTLYLTLSIHPILCTLILISICVCYKTPIGTGFGLVSVLSSVRKDSLDQLQGAGLSGTLTRTVPMRLTIQDSHHGPKIRCCLGDEYEGKAELDIKETYF</sequence>
<proteinExistence type="predicted"/>
<dbReference type="VEuPathDB" id="FungiDB:CPAG_08669"/>
<dbReference type="EMBL" id="DS268114">
    <property type="protein sequence ID" value="KMM72374.1"/>
    <property type="molecule type" value="Genomic_DNA"/>
</dbReference>
<keyword evidence="1" id="KW-0812">Transmembrane</keyword>
<keyword evidence="1" id="KW-1133">Transmembrane helix</keyword>
<reference evidence="3" key="2">
    <citation type="journal article" date="2009" name="Genome Res.">
        <title>Comparative genomic analyses of the human fungal pathogens Coccidioides and their relatives.</title>
        <authorList>
            <person name="Sharpton T.J."/>
            <person name="Stajich J.E."/>
            <person name="Rounsley S.D."/>
            <person name="Gardner M.J."/>
            <person name="Wortman J.R."/>
            <person name="Jordar V.S."/>
            <person name="Maiti R."/>
            <person name="Kodira C.D."/>
            <person name="Neafsey D.E."/>
            <person name="Zeng Q."/>
            <person name="Hung C.-Y."/>
            <person name="McMahan C."/>
            <person name="Muszewska A."/>
            <person name="Grynberg M."/>
            <person name="Mandel M.A."/>
            <person name="Kellner E.M."/>
            <person name="Barker B.M."/>
            <person name="Galgiani J.N."/>
            <person name="Orbach M.J."/>
            <person name="Kirkland T.N."/>
            <person name="Cole G.T."/>
            <person name="Henn M.R."/>
            <person name="Birren B.W."/>
            <person name="Taylor J.W."/>
        </authorList>
    </citation>
    <scope>NUCLEOTIDE SEQUENCE [LARGE SCALE GENOMIC DNA]</scope>
    <source>
        <strain evidence="3">RMSCC 3488</strain>
    </source>
</reference>
<accession>A0A0J6FTD1</accession>
<dbReference type="Proteomes" id="UP000054567">
    <property type="component" value="Unassembled WGS sequence"/>
</dbReference>
<evidence type="ECO:0000313" key="2">
    <source>
        <dbReference type="EMBL" id="KMM72374.1"/>
    </source>
</evidence>
<feature type="transmembrane region" description="Helical" evidence="1">
    <location>
        <begin position="240"/>
        <end position="262"/>
    </location>
</feature>
<evidence type="ECO:0000256" key="1">
    <source>
        <dbReference type="SAM" id="Phobius"/>
    </source>
</evidence>
<feature type="transmembrane region" description="Helical" evidence="1">
    <location>
        <begin position="487"/>
        <end position="506"/>
    </location>
</feature>
<feature type="transmembrane region" description="Helical" evidence="1">
    <location>
        <begin position="201"/>
        <end position="220"/>
    </location>
</feature>
<evidence type="ECO:0000313" key="3">
    <source>
        <dbReference type="Proteomes" id="UP000054567"/>
    </source>
</evidence>
<gene>
    <name evidence="2" type="ORF">CPAG_08669</name>
</gene>
<keyword evidence="1" id="KW-0472">Membrane</keyword>
<reference evidence="2 3" key="1">
    <citation type="submission" date="2007-06" db="EMBL/GenBank/DDBJ databases">
        <title>The Genome Sequence of Coccidioides posadasii RMSCC_3488.</title>
        <authorList>
            <consortium name="Coccidioides Genome Resources Consortium"/>
            <consortium name="The Broad Institute Genome Sequencing Platform"/>
            <person name="Henn M.R."/>
            <person name="Sykes S."/>
            <person name="Young S."/>
            <person name="Jaffe D."/>
            <person name="Berlin A."/>
            <person name="Alvarez P."/>
            <person name="Butler J."/>
            <person name="Gnerre S."/>
            <person name="Grabherr M."/>
            <person name="Mauceli E."/>
            <person name="Brockman W."/>
            <person name="Kodira C."/>
            <person name="Alvarado L."/>
            <person name="Zeng Q."/>
            <person name="Crawford M."/>
            <person name="Antoine C."/>
            <person name="Devon K."/>
            <person name="Galgiani J."/>
            <person name="Orsborn K."/>
            <person name="Lewis M.L."/>
            <person name="Nusbaum C."/>
            <person name="Galagan J."/>
            <person name="Birren B."/>
        </authorList>
    </citation>
    <scope>NUCLEOTIDE SEQUENCE [LARGE SCALE GENOMIC DNA]</scope>
    <source>
        <strain evidence="2 3">RMSCC 3488</strain>
    </source>
</reference>
<dbReference type="OrthoDB" id="5420013at2759"/>
<feature type="transmembrane region" description="Helical" evidence="1">
    <location>
        <begin position="537"/>
        <end position="561"/>
    </location>
</feature>
<organism evidence="2 3">
    <name type="scientific">Coccidioides posadasii RMSCC 3488</name>
    <dbReference type="NCBI Taxonomy" id="454284"/>
    <lineage>
        <taxon>Eukaryota</taxon>
        <taxon>Fungi</taxon>
        <taxon>Dikarya</taxon>
        <taxon>Ascomycota</taxon>
        <taxon>Pezizomycotina</taxon>
        <taxon>Eurotiomycetes</taxon>
        <taxon>Eurotiomycetidae</taxon>
        <taxon>Onygenales</taxon>
        <taxon>Onygenaceae</taxon>
        <taxon>Coccidioides</taxon>
    </lineage>
</organism>
<name>A0A0J6FTD1_COCPO</name>
<reference evidence="3" key="3">
    <citation type="journal article" date="2010" name="Genome Res.">
        <title>Population genomic sequencing of Coccidioides fungi reveals recent hybridization and transposon control.</title>
        <authorList>
            <person name="Neafsey D.E."/>
            <person name="Barker B.M."/>
            <person name="Sharpton T.J."/>
            <person name="Stajich J.E."/>
            <person name="Park D.J."/>
            <person name="Whiston E."/>
            <person name="Hung C.-Y."/>
            <person name="McMahan C."/>
            <person name="White J."/>
            <person name="Sykes S."/>
            <person name="Heiman D."/>
            <person name="Young S."/>
            <person name="Zeng Q."/>
            <person name="Abouelleil A."/>
            <person name="Aftuck L."/>
            <person name="Bessette D."/>
            <person name="Brown A."/>
            <person name="FitzGerald M."/>
            <person name="Lui A."/>
            <person name="Macdonald J.P."/>
            <person name="Priest M."/>
            <person name="Orbach M.J."/>
            <person name="Galgiani J.N."/>
            <person name="Kirkland T.N."/>
            <person name="Cole G.T."/>
            <person name="Birren B.W."/>
            <person name="Henn M.R."/>
            <person name="Taylor J.W."/>
            <person name="Rounsley S.D."/>
        </authorList>
    </citation>
    <scope>NUCLEOTIDE SEQUENCE [LARGE SCALE GENOMIC DNA]</scope>
    <source>
        <strain evidence="3">RMSCC 3488</strain>
    </source>
</reference>
<dbReference type="AlphaFoldDB" id="A0A0J6FTD1"/>
<feature type="transmembrane region" description="Helical" evidence="1">
    <location>
        <begin position="112"/>
        <end position="129"/>
    </location>
</feature>
<feature type="transmembrane region" description="Helical" evidence="1">
    <location>
        <begin position="149"/>
        <end position="174"/>
    </location>
</feature>